<name>A0AAU8SU93_9BURK</name>
<evidence type="ECO:0000313" key="1">
    <source>
        <dbReference type="EMBL" id="AJZ57358.1"/>
    </source>
</evidence>
<protein>
    <submittedName>
        <fullName evidence="1">Uncharacterized protein</fullName>
    </submittedName>
</protein>
<dbReference type="Proteomes" id="UP000032614">
    <property type="component" value="Chromosome 1"/>
</dbReference>
<dbReference type="EMBL" id="CP010026">
    <property type="protein sequence ID" value="AJZ57358.1"/>
    <property type="molecule type" value="Genomic_DNA"/>
</dbReference>
<evidence type="ECO:0000313" key="2">
    <source>
        <dbReference type="Proteomes" id="UP000032614"/>
    </source>
</evidence>
<sequence length="46" mass="5117">MSRHLHDCPNAFIAAGRKNQTTFACHPCLPPNLGLKAIQMQDKEIV</sequence>
<dbReference type="AlphaFoldDB" id="A0AAU8SU93"/>
<proteinExistence type="predicted"/>
<dbReference type="KEGG" id="bfn:OI25_3219"/>
<reference evidence="1 2" key="1">
    <citation type="journal article" date="2015" name="Genome Announc.">
        <title>Complete genome sequences for 59 burkholderia isolates, both pathogenic and near neighbor.</title>
        <authorList>
            <person name="Johnson S.L."/>
            <person name="Bishop-Lilly K.A."/>
            <person name="Ladner J.T."/>
            <person name="Daligault H.E."/>
            <person name="Davenport K.W."/>
            <person name="Jaissle J."/>
            <person name="Frey K.G."/>
            <person name="Koroleva G.I."/>
            <person name="Bruce D.C."/>
            <person name="Coyne S.R."/>
            <person name="Broomall S.M."/>
            <person name="Li P.E."/>
            <person name="Teshima H."/>
            <person name="Gibbons H.S."/>
            <person name="Palacios G.F."/>
            <person name="Rosenzweig C.N."/>
            <person name="Redden C.L."/>
            <person name="Xu Y."/>
            <person name="Minogue T.D."/>
            <person name="Chain P.S."/>
        </authorList>
    </citation>
    <scope>NUCLEOTIDE SEQUENCE [LARGE SCALE GENOMIC DNA]</scope>
    <source>
        <strain evidence="1 2">ATCC BAA-463</strain>
    </source>
</reference>
<accession>A0AAU8SU93</accession>
<gene>
    <name evidence="1" type="ORF">OI25_3219</name>
</gene>
<organism evidence="1 2">
    <name type="scientific">Paraburkholderia fungorum</name>
    <dbReference type="NCBI Taxonomy" id="134537"/>
    <lineage>
        <taxon>Bacteria</taxon>
        <taxon>Pseudomonadati</taxon>
        <taxon>Pseudomonadota</taxon>
        <taxon>Betaproteobacteria</taxon>
        <taxon>Burkholderiales</taxon>
        <taxon>Burkholderiaceae</taxon>
        <taxon>Paraburkholderia</taxon>
    </lineage>
</organism>